<proteinExistence type="predicted"/>
<accession>A0A5R8ZMJ0</accession>
<dbReference type="Pfam" id="PF13581">
    <property type="entry name" value="HATPase_c_2"/>
    <property type="match status" value="1"/>
</dbReference>
<keyword evidence="3" id="KW-0067">ATP-binding</keyword>
<dbReference type="GO" id="GO:0005524">
    <property type="term" value="F:ATP binding"/>
    <property type="evidence" value="ECO:0007669"/>
    <property type="project" value="UniProtKB-KW"/>
</dbReference>
<gene>
    <name evidence="3" type="ORF">FED44_03655</name>
</gene>
<feature type="domain" description="Histidine kinase/HSP90-like ATPase" evidence="2">
    <location>
        <begin position="62"/>
        <end position="160"/>
    </location>
</feature>
<dbReference type="OrthoDB" id="3867457at2"/>
<reference evidence="3" key="1">
    <citation type="submission" date="2019-05" db="EMBL/GenBank/DDBJ databases">
        <title>Isolation, diversity and antifungal activity of Actinobacteria from wheat.</title>
        <authorList>
            <person name="Yu B."/>
        </authorList>
    </citation>
    <scope>NUCLEOTIDE SEQUENCE [LARGE SCALE GENOMIC DNA]</scope>
    <source>
        <strain evidence="3">NEAU-HEGS1-5</strain>
    </source>
</reference>
<keyword evidence="4" id="KW-1185">Reference proteome</keyword>
<dbReference type="EMBL" id="VANP01000001">
    <property type="protein sequence ID" value="TLP66565.1"/>
    <property type="molecule type" value="Genomic_DNA"/>
</dbReference>
<dbReference type="Gene3D" id="3.30.565.10">
    <property type="entry name" value="Histidine kinase-like ATPase, C-terminal domain"/>
    <property type="match status" value="1"/>
</dbReference>
<dbReference type="AlphaFoldDB" id="A0A5R8ZMJ0"/>
<dbReference type="CDD" id="cd16936">
    <property type="entry name" value="HATPase_RsbW-like"/>
    <property type="match status" value="1"/>
</dbReference>
<evidence type="ECO:0000313" key="4">
    <source>
        <dbReference type="Proteomes" id="UP000309033"/>
    </source>
</evidence>
<evidence type="ECO:0000313" key="3">
    <source>
        <dbReference type="EMBL" id="TLP66565.1"/>
    </source>
</evidence>
<keyword evidence="1" id="KW-0418">Kinase</keyword>
<dbReference type="GO" id="GO:0004674">
    <property type="term" value="F:protein serine/threonine kinase activity"/>
    <property type="evidence" value="ECO:0007669"/>
    <property type="project" value="UniProtKB-KW"/>
</dbReference>
<sequence>MTGYRTDRASLAEADSGARDPWLGTLEQVFPDGVRWPWTNGTEPDGAPQVAVHEFHRESLAARTARHFTTGVLRTWSMDDVSDDAALAVCELVTNALRHGLRHQAIHPVPVRLLMFRSTRALLCMVTDPSSAAPVLREPDYVSETGRGLQVVAGVSRMWGWTPLRPVGKAVWAGFTAERSGSLR</sequence>
<protein>
    <submittedName>
        <fullName evidence="3">ATP-binding protein</fullName>
    </submittedName>
</protein>
<name>A0A5R8ZMJ0_9ACTN</name>
<keyword evidence="1" id="KW-0808">Transferase</keyword>
<dbReference type="SUPFAM" id="SSF55874">
    <property type="entry name" value="ATPase domain of HSP90 chaperone/DNA topoisomerase II/histidine kinase"/>
    <property type="match status" value="1"/>
</dbReference>
<keyword evidence="3" id="KW-0547">Nucleotide-binding</keyword>
<dbReference type="Proteomes" id="UP000309033">
    <property type="component" value="Unassembled WGS sequence"/>
</dbReference>
<comment type="caution">
    <text evidence="3">The sequence shown here is derived from an EMBL/GenBank/DDBJ whole genome shotgun (WGS) entry which is preliminary data.</text>
</comment>
<organism evidence="3 4">
    <name type="scientific">Microbispora triticiradicis</name>
    <dbReference type="NCBI Taxonomy" id="2200763"/>
    <lineage>
        <taxon>Bacteria</taxon>
        <taxon>Bacillati</taxon>
        <taxon>Actinomycetota</taxon>
        <taxon>Actinomycetes</taxon>
        <taxon>Streptosporangiales</taxon>
        <taxon>Streptosporangiaceae</taxon>
        <taxon>Microbispora</taxon>
    </lineage>
</organism>
<evidence type="ECO:0000259" key="2">
    <source>
        <dbReference type="Pfam" id="PF13581"/>
    </source>
</evidence>
<keyword evidence="1" id="KW-0723">Serine/threonine-protein kinase</keyword>
<dbReference type="InterPro" id="IPR003594">
    <property type="entry name" value="HATPase_dom"/>
</dbReference>
<evidence type="ECO:0000256" key="1">
    <source>
        <dbReference type="ARBA" id="ARBA00022527"/>
    </source>
</evidence>
<dbReference type="InterPro" id="IPR036890">
    <property type="entry name" value="HATPase_C_sf"/>
</dbReference>
<dbReference type="InterPro" id="IPR050267">
    <property type="entry name" value="Anti-sigma-factor_SerPK"/>
</dbReference>
<dbReference type="PANTHER" id="PTHR35526:SF3">
    <property type="entry name" value="ANTI-SIGMA-F FACTOR RSBW"/>
    <property type="match status" value="1"/>
</dbReference>
<dbReference type="PANTHER" id="PTHR35526">
    <property type="entry name" value="ANTI-SIGMA-F FACTOR RSBW-RELATED"/>
    <property type="match status" value="1"/>
</dbReference>